<dbReference type="Proteomes" id="UP000187203">
    <property type="component" value="Unassembled WGS sequence"/>
</dbReference>
<evidence type="ECO:0000313" key="2">
    <source>
        <dbReference type="Proteomes" id="UP000187203"/>
    </source>
</evidence>
<accession>A0A1R3IX84</accession>
<comment type="caution">
    <text evidence="1">The sequence shown here is derived from an EMBL/GenBank/DDBJ whole genome shotgun (WGS) entry which is preliminary data.</text>
</comment>
<proteinExistence type="predicted"/>
<evidence type="ECO:0000313" key="1">
    <source>
        <dbReference type="EMBL" id="OMO87199.1"/>
    </source>
</evidence>
<gene>
    <name evidence="1" type="ORF">COLO4_20744</name>
</gene>
<keyword evidence="2" id="KW-1185">Reference proteome</keyword>
<dbReference type="EMBL" id="AWUE01017373">
    <property type="protein sequence ID" value="OMO87199.1"/>
    <property type="molecule type" value="Genomic_DNA"/>
</dbReference>
<reference evidence="2" key="1">
    <citation type="submission" date="2013-09" db="EMBL/GenBank/DDBJ databases">
        <title>Corchorus olitorius genome sequencing.</title>
        <authorList>
            <person name="Alam M."/>
            <person name="Haque M.S."/>
            <person name="Islam M.S."/>
            <person name="Emdad E.M."/>
            <person name="Islam M.M."/>
            <person name="Ahmed B."/>
            <person name="Halim A."/>
            <person name="Hossen Q.M.M."/>
            <person name="Hossain M.Z."/>
            <person name="Ahmed R."/>
            <person name="Khan M.M."/>
            <person name="Islam R."/>
            <person name="Rashid M.M."/>
            <person name="Khan S.A."/>
            <person name="Rahman M.S."/>
            <person name="Alam M."/>
            <person name="Yahiya A.S."/>
            <person name="Khan M.S."/>
            <person name="Azam M.S."/>
            <person name="Haque T."/>
            <person name="Lashkar M.Z.H."/>
            <person name="Akhand A.I."/>
            <person name="Morshed G."/>
            <person name="Roy S."/>
            <person name="Uddin K.S."/>
            <person name="Rabeya T."/>
            <person name="Hossain A.S."/>
            <person name="Chowdhury A."/>
            <person name="Snigdha A.R."/>
            <person name="Mortoza M.S."/>
            <person name="Matin S.A."/>
            <person name="Hoque S.M.E."/>
            <person name="Islam M.K."/>
            <person name="Roy D.K."/>
            <person name="Haider R."/>
            <person name="Moosa M.M."/>
            <person name="Elias S.M."/>
            <person name="Hasan A.M."/>
            <person name="Jahan S."/>
            <person name="Shafiuddin M."/>
            <person name="Mahmood N."/>
            <person name="Shommy N.S."/>
        </authorList>
    </citation>
    <scope>NUCLEOTIDE SEQUENCE [LARGE SCALE GENOMIC DNA]</scope>
    <source>
        <strain evidence="2">cv. O-4</strain>
    </source>
</reference>
<dbReference type="AlphaFoldDB" id="A0A1R3IX84"/>
<sequence length="58" mass="6479">MENNGANSIYGIMKLSLSKGGDFGAEREKVVFDEAKFWKNEAKMLKQGAIDVVEEELI</sequence>
<protein>
    <submittedName>
        <fullName evidence="1">Uncharacterized protein</fullName>
    </submittedName>
</protein>
<name>A0A1R3IX84_9ROSI</name>
<organism evidence="1 2">
    <name type="scientific">Corchorus olitorius</name>
    <dbReference type="NCBI Taxonomy" id="93759"/>
    <lineage>
        <taxon>Eukaryota</taxon>
        <taxon>Viridiplantae</taxon>
        <taxon>Streptophyta</taxon>
        <taxon>Embryophyta</taxon>
        <taxon>Tracheophyta</taxon>
        <taxon>Spermatophyta</taxon>
        <taxon>Magnoliopsida</taxon>
        <taxon>eudicotyledons</taxon>
        <taxon>Gunneridae</taxon>
        <taxon>Pentapetalae</taxon>
        <taxon>rosids</taxon>
        <taxon>malvids</taxon>
        <taxon>Malvales</taxon>
        <taxon>Malvaceae</taxon>
        <taxon>Grewioideae</taxon>
        <taxon>Apeibeae</taxon>
        <taxon>Corchorus</taxon>
    </lineage>
</organism>